<organism evidence="1 2">
    <name type="scientific">Desulfatibacillum aliphaticivorans</name>
    <dbReference type="NCBI Taxonomy" id="218208"/>
    <lineage>
        <taxon>Bacteria</taxon>
        <taxon>Pseudomonadati</taxon>
        <taxon>Thermodesulfobacteriota</taxon>
        <taxon>Desulfobacteria</taxon>
        <taxon>Desulfobacterales</taxon>
        <taxon>Desulfatibacillaceae</taxon>
        <taxon>Desulfatibacillum</taxon>
    </lineage>
</organism>
<dbReference type="AlphaFoldDB" id="B8FNH0"/>
<evidence type="ECO:0000313" key="2">
    <source>
        <dbReference type="Proteomes" id="UP000000739"/>
    </source>
</evidence>
<protein>
    <submittedName>
        <fullName evidence="1">Uncharacterized protein</fullName>
    </submittedName>
</protein>
<proteinExistence type="predicted"/>
<gene>
    <name evidence="1" type="ordered locus">Dalk_4573</name>
</gene>
<accession>B8FNH0</accession>
<dbReference type="KEGG" id="dal:Dalk_4573"/>
<reference evidence="1 2" key="1">
    <citation type="journal article" date="2012" name="Environ. Microbiol.">
        <title>The genome sequence of Desulfatibacillum alkenivorans AK-01: a blueprint for anaerobic alkane oxidation.</title>
        <authorList>
            <person name="Callaghan A.V."/>
            <person name="Morris B.E."/>
            <person name="Pereira I.A."/>
            <person name="McInerney M.J."/>
            <person name="Austin R.N."/>
            <person name="Groves J.T."/>
            <person name="Kukor J.J."/>
            <person name="Suflita J.M."/>
            <person name="Young L.Y."/>
            <person name="Zylstra G.J."/>
            <person name="Wawrik B."/>
        </authorList>
    </citation>
    <scope>NUCLEOTIDE SEQUENCE [LARGE SCALE GENOMIC DNA]</scope>
    <source>
        <strain evidence="1 2">AK-01</strain>
    </source>
</reference>
<keyword evidence="2" id="KW-1185">Reference proteome</keyword>
<sequence>MKKEYRRKTEQFVALPYKMLDSPHWIALTHSARTLYAYIKRQRDTIDSRGRKINRSDDSLQIGYADVRHVMSKDTFRKSKADLINRGFIDVVTPGKFPNVKTVVSLSGRWQQADPNPQLFDSPF</sequence>
<dbReference type="RefSeq" id="WP_015949290.1">
    <property type="nucleotide sequence ID" value="NC_011768.1"/>
</dbReference>
<evidence type="ECO:0000313" key="1">
    <source>
        <dbReference type="EMBL" id="ACL06251.1"/>
    </source>
</evidence>
<dbReference type="HOGENOM" id="CLU_2000183_0_0_7"/>
<dbReference type="EMBL" id="CP001322">
    <property type="protein sequence ID" value="ACL06251.1"/>
    <property type="molecule type" value="Genomic_DNA"/>
</dbReference>
<dbReference type="Proteomes" id="UP000000739">
    <property type="component" value="Chromosome"/>
</dbReference>
<name>B8FNH0_DESAL</name>